<evidence type="ECO:0000313" key="2">
    <source>
        <dbReference type="Proteomes" id="UP000765509"/>
    </source>
</evidence>
<accession>A0A9Q3BP24</accession>
<name>A0A9Q3BP24_9BASI</name>
<organism evidence="1 2">
    <name type="scientific">Austropuccinia psidii MF-1</name>
    <dbReference type="NCBI Taxonomy" id="1389203"/>
    <lineage>
        <taxon>Eukaryota</taxon>
        <taxon>Fungi</taxon>
        <taxon>Dikarya</taxon>
        <taxon>Basidiomycota</taxon>
        <taxon>Pucciniomycotina</taxon>
        <taxon>Pucciniomycetes</taxon>
        <taxon>Pucciniales</taxon>
        <taxon>Sphaerophragmiaceae</taxon>
        <taxon>Austropuccinia</taxon>
    </lineage>
</organism>
<dbReference type="Proteomes" id="UP000765509">
    <property type="component" value="Unassembled WGS sequence"/>
</dbReference>
<keyword evidence="2" id="KW-1185">Reference proteome</keyword>
<dbReference type="EMBL" id="AVOT02001898">
    <property type="protein sequence ID" value="MBW0468553.1"/>
    <property type="molecule type" value="Genomic_DNA"/>
</dbReference>
<protein>
    <submittedName>
        <fullName evidence="1">Uncharacterized protein</fullName>
    </submittedName>
</protein>
<gene>
    <name evidence="1" type="ORF">O181_008268</name>
</gene>
<dbReference type="AlphaFoldDB" id="A0A9Q3BP24"/>
<comment type="caution">
    <text evidence="1">The sequence shown here is derived from an EMBL/GenBank/DDBJ whole genome shotgun (WGS) entry which is preliminary data.</text>
</comment>
<reference evidence="1" key="1">
    <citation type="submission" date="2021-03" db="EMBL/GenBank/DDBJ databases">
        <title>Draft genome sequence of rust myrtle Austropuccinia psidii MF-1, a brazilian biotype.</title>
        <authorList>
            <person name="Quecine M.C."/>
            <person name="Pachon D.M.R."/>
            <person name="Bonatelli M.L."/>
            <person name="Correr F.H."/>
            <person name="Franceschini L.M."/>
            <person name="Leite T.F."/>
            <person name="Margarido G.R.A."/>
            <person name="Almeida C.A."/>
            <person name="Ferrarezi J.A."/>
            <person name="Labate C.A."/>
        </authorList>
    </citation>
    <scope>NUCLEOTIDE SEQUENCE</scope>
    <source>
        <strain evidence="1">MF-1</strain>
    </source>
</reference>
<evidence type="ECO:0000313" key="1">
    <source>
        <dbReference type="EMBL" id="MBW0468553.1"/>
    </source>
</evidence>
<sequence length="158" mass="17938">MLSLMHICERIESKVTLLNQPDDNSISFINKKSKVLRIQAQKLVDSTGNNAAIFQEQLEKIDKAILAFKEDIQSSIKNISLKNEFPKQSTSIFDRNVLSLNNNLHHTILSNAELDAACNLKEIPRLEECPAFSGEGEYSHIKFMKTIDTLKEDFNITD</sequence>
<proteinExistence type="predicted"/>